<dbReference type="Pfam" id="PF02348">
    <property type="entry name" value="CTP_transf_3"/>
    <property type="match status" value="1"/>
</dbReference>
<sequence>MVGKKIGVITQARMTSTRLPGKVLLTAGNKTMLQHQTDRLQQAGLPVYIATTTNTTDDAIATFAHQQAIPCYRGDEHHVLSRFYECALEHKLEVIVRVTSDCPLLDGNVIADALQQYLALADDMVYLSNALIRTYPRGFDFEIFSFKLLHTAYHAATYTADIEHVTPYINQQKIPGTKIVHYQRTSDASKYRLTLDNPEDLELLRKLIEDYKTDRLPAEEIIAIMAANPALHAINAHVEQKKLEE</sequence>
<dbReference type="InterPro" id="IPR029044">
    <property type="entry name" value="Nucleotide-diphossugar_trans"/>
</dbReference>
<keyword evidence="1" id="KW-0808">Transferase</keyword>
<protein>
    <submittedName>
        <fullName evidence="1">Acylneuraminate cytidylyltransferase</fullName>
    </submittedName>
</protein>
<dbReference type="OrthoDB" id="9815559at2"/>
<dbReference type="GO" id="GO:0016779">
    <property type="term" value="F:nucleotidyltransferase activity"/>
    <property type="evidence" value="ECO:0007669"/>
    <property type="project" value="UniProtKB-KW"/>
</dbReference>
<proteinExistence type="predicted"/>
<organism evidence="1 2">
    <name type="scientific">Pontibacter qinzhouensis</name>
    <dbReference type="NCBI Taxonomy" id="2603253"/>
    <lineage>
        <taxon>Bacteria</taxon>
        <taxon>Pseudomonadati</taxon>
        <taxon>Bacteroidota</taxon>
        <taxon>Cytophagia</taxon>
        <taxon>Cytophagales</taxon>
        <taxon>Hymenobacteraceae</taxon>
        <taxon>Pontibacter</taxon>
    </lineage>
</organism>
<reference evidence="1 2" key="1">
    <citation type="submission" date="2019-08" db="EMBL/GenBank/DDBJ databases">
        <authorList>
            <person name="Shi S."/>
        </authorList>
    </citation>
    <scope>NUCLEOTIDE SEQUENCE [LARGE SCALE GENOMIC DNA]</scope>
    <source>
        <strain evidence="1 2">GY10130</strain>
    </source>
</reference>
<dbReference type="PANTHER" id="PTHR42866:SF1">
    <property type="entry name" value="SPORE COAT POLYSACCHARIDE BIOSYNTHESIS PROTEIN SPSF"/>
    <property type="match status" value="1"/>
</dbReference>
<dbReference type="CDD" id="cd02518">
    <property type="entry name" value="GT2_SpsF"/>
    <property type="match status" value="1"/>
</dbReference>
<name>A0A5C8K821_9BACT</name>
<accession>A0A5C8K821</accession>
<dbReference type="EMBL" id="VRTY01000046">
    <property type="protein sequence ID" value="TXK44876.1"/>
    <property type="molecule type" value="Genomic_DNA"/>
</dbReference>
<keyword evidence="1" id="KW-0548">Nucleotidyltransferase</keyword>
<evidence type="ECO:0000313" key="2">
    <source>
        <dbReference type="Proteomes" id="UP000321926"/>
    </source>
</evidence>
<dbReference type="RefSeq" id="WP_147922194.1">
    <property type="nucleotide sequence ID" value="NZ_VRTY01000046.1"/>
</dbReference>
<dbReference type="PANTHER" id="PTHR42866">
    <property type="entry name" value="3-DEOXY-MANNO-OCTULOSONATE CYTIDYLYLTRANSFERASE"/>
    <property type="match status" value="1"/>
</dbReference>
<dbReference type="AlphaFoldDB" id="A0A5C8K821"/>
<dbReference type="InterPro" id="IPR003329">
    <property type="entry name" value="Cytidylyl_trans"/>
</dbReference>
<keyword evidence="2" id="KW-1185">Reference proteome</keyword>
<dbReference type="Gene3D" id="3.90.550.10">
    <property type="entry name" value="Spore Coat Polysaccharide Biosynthesis Protein SpsA, Chain A"/>
    <property type="match status" value="1"/>
</dbReference>
<dbReference type="GO" id="GO:0005829">
    <property type="term" value="C:cytosol"/>
    <property type="evidence" value="ECO:0007669"/>
    <property type="project" value="TreeGrafter"/>
</dbReference>
<evidence type="ECO:0000313" key="1">
    <source>
        <dbReference type="EMBL" id="TXK44876.1"/>
    </source>
</evidence>
<comment type="caution">
    <text evidence="1">The sequence shown here is derived from an EMBL/GenBank/DDBJ whole genome shotgun (WGS) entry which is preliminary data.</text>
</comment>
<gene>
    <name evidence="1" type="ORF">FVR03_13040</name>
</gene>
<dbReference type="Proteomes" id="UP000321926">
    <property type="component" value="Unassembled WGS sequence"/>
</dbReference>
<dbReference type="SUPFAM" id="SSF53448">
    <property type="entry name" value="Nucleotide-diphospho-sugar transferases"/>
    <property type="match status" value="1"/>
</dbReference>